<geneLocation type="mitochondrion" evidence="21"/>
<gene>
    <name evidence="21" type="primary">ND2</name>
</gene>
<keyword evidence="9" id="KW-0999">Mitochondrion inner membrane</keyword>
<feature type="domain" description="NADH:quinone oxidoreductase/Mrp antiporter transmembrane" evidence="20">
    <location>
        <begin position="24"/>
        <end position="268"/>
    </location>
</feature>
<proteinExistence type="inferred from homology"/>
<evidence type="ECO:0000256" key="1">
    <source>
        <dbReference type="ARBA" id="ARBA00003257"/>
    </source>
</evidence>
<sequence>MYLNLSKILFFNIMTIGVMISASSNNWINMWTGMEIGVLSIVPLMTQDKISSDSSIKYFIVQSISSSMMIMSLMSMNSEINFKMVMLMSMLVKIGSSPFHVWVLSIIEGLSYYTMFMLFTLVKIPGMISLSMLNEQVHMWSIMSMIIGSIMAINQSSIKKLLSYSSIYNLGLMMSSINENQIWLNYMFVYSISLFMLIFMLSSLKVIYLNQMILNEIESMTKITIWILMMSMAGLPPLMGFSMKMMVLEKMIMKKEILMSMIVMLSSIIIIFLYMRISFTAMMMKSTLNKWMTAKTSNISFKILILNFSFTPMVLTMKSLV</sequence>
<dbReference type="InterPro" id="IPR050175">
    <property type="entry name" value="Complex_I_Subunit_2"/>
</dbReference>
<dbReference type="PANTHER" id="PTHR46552">
    <property type="entry name" value="NADH-UBIQUINONE OXIDOREDUCTASE CHAIN 2"/>
    <property type="match status" value="1"/>
</dbReference>
<comment type="function">
    <text evidence="1">Core subunit of the mitochondrial membrane respiratory chain NADH dehydrogenase (Complex I) that is believed to belong to the minimal assembly required for catalysis. Complex I functions in the transfer of electrons from NADH to the respiratory chain. The immediate electron acceptor for the enzyme is believed to be ubiquinone.</text>
</comment>
<evidence type="ECO:0000256" key="2">
    <source>
        <dbReference type="ARBA" id="ARBA00004448"/>
    </source>
</evidence>
<evidence type="ECO:0000313" key="21">
    <source>
        <dbReference type="EMBL" id="QGZ10076.1"/>
    </source>
</evidence>
<organism evidence="21">
    <name type="scientific">Oncopsis nigrofasciata</name>
    <dbReference type="NCBI Taxonomy" id="2689619"/>
    <lineage>
        <taxon>Eukaryota</taxon>
        <taxon>Metazoa</taxon>
        <taxon>Ecdysozoa</taxon>
        <taxon>Arthropoda</taxon>
        <taxon>Hexapoda</taxon>
        <taxon>Insecta</taxon>
        <taxon>Pterygota</taxon>
        <taxon>Neoptera</taxon>
        <taxon>Paraneoptera</taxon>
        <taxon>Hemiptera</taxon>
        <taxon>Auchenorrhyncha</taxon>
        <taxon>Membracoidea</taxon>
        <taxon>Cicadellidae</taxon>
        <taxon>Eurymelinae</taxon>
        <taxon>Macropsini</taxon>
        <taxon>Oncopsis</taxon>
    </lineage>
</organism>
<evidence type="ECO:0000256" key="19">
    <source>
        <dbReference type="SAM" id="Phobius"/>
    </source>
</evidence>
<accession>A0A6B9ISP2</accession>
<feature type="transmembrane region" description="Helical" evidence="19">
    <location>
        <begin position="58"/>
        <end position="76"/>
    </location>
</feature>
<feature type="transmembrane region" description="Helical" evidence="19">
    <location>
        <begin position="139"/>
        <end position="162"/>
    </location>
</feature>
<dbReference type="EC" id="7.1.1.2" evidence="4"/>
<evidence type="ECO:0000256" key="4">
    <source>
        <dbReference type="ARBA" id="ARBA00012944"/>
    </source>
</evidence>
<dbReference type="PANTHER" id="PTHR46552:SF1">
    <property type="entry name" value="NADH-UBIQUINONE OXIDOREDUCTASE CHAIN 2"/>
    <property type="match status" value="1"/>
</dbReference>
<feature type="transmembrane region" description="Helical" evidence="19">
    <location>
        <begin position="110"/>
        <end position="133"/>
    </location>
</feature>
<dbReference type="Pfam" id="PF00361">
    <property type="entry name" value="Proton_antipo_M"/>
    <property type="match status" value="1"/>
</dbReference>
<keyword evidence="6" id="KW-0813">Transport</keyword>
<comment type="similarity">
    <text evidence="3">Belongs to the complex I subunit 2 family.</text>
</comment>
<keyword evidence="12 19" id="KW-1133">Transmembrane helix</keyword>
<keyword evidence="16 19" id="KW-0472">Membrane</keyword>
<keyword evidence="10" id="KW-1278">Translocase</keyword>
<evidence type="ECO:0000256" key="8">
    <source>
        <dbReference type="ARBA" id="ARBA00022692"/>
    </source>
</evidence>
<keyword evidence="13" id="KW-0520">NAD</keyword>
<feature type="transmembrane region" description="Helical" evidence="19">
    <location>
        <begin position="299"/>
        <end position="317"/>
    </location>
</feature>
<evidence type="ECO:0000256" key="16">
    <source>
        <dbReference type="ARBA" id="ARBA00023136"/>
    </source>
</evidence>
<dbReference type="GO" id="GO:0006120">
    <property type="term" value="P:mitochondrial electron transport, NADH to ubiquinone"/>
    <property type="evidence" value="ECO:0007669"/>
    <property type="project" value="TreeGrafter"/>
</dbReference>
<feature type="transmembrane region" description="Helical" evidence="19">
    <location>
        <begin position="183"/>
        <end position="203"/>
    </location>
</feature>
<dbReference type="AlphaFoldDB" id="A0A6B9ISP2"/>
<dbReference type="GO" id="GO:0008137">
    <property type="term" value="F:NADH dehydrogenase (ubiquinone) activity"/>
    <property type="evidence" value="ECO:0007669"/>
    <property type="project" value="UniProtKB-EC"/>
</dbReference>
<evidence type="ECO:0000256" key="7">
    <source>
        <dbReference type="ARBA" id="ARBA00022660"/>
    </source>
</evidence>
<keyword evidence="14" id="KW-0830">Ubiquinone</keyword>
<evidence type="ECO:0000256" key="9">
    <source>
        <dbReference type="ARBA" id="ARBA00022792"/>
    </source>
</evidence>
<dbReference type="EMBL" id="MG813492">
    <property type="protein sequence ID" value="QGZ10076.1"/>
    <property type="molecule type" value="Genomic_DNA"/>
</dbReference>
<keyword evidence="15 21" id="KW-0496">Mitochondrion</keyword>
<evidence type="ECO:0000256" key="14">
    <source>
        <dbReference type="ARBA" id="ARBA00023075"/>
    </source>
</evidence>
<evidence type="ECO:0000256" key="6">
    <source>
        <dbReference type="ARBA" id="ARBA00022448"/>
    </source>
</evidence>
<dbReference type="GO" id="GO:0005743">
    <property type="term" value="C:mitochondrial inner membrane"/>
    <property type="evidence" value="ECO:0007669"/>
    <property type="project" value="UniProtKB-SubCell"/>
</dbReference>
<evidence type="ECO:0000256" key="13">
    <source>
        <dbReference type="ARBA" id="ARBA00023027"/>
    </source>
</evidence>
<feature type="transmembrane region" description="Helical" evidence="19">
    <location>
        <begin position="257"/>
        <end position="279"/>
    </location>
</feature>
<keyword evidence="8 19" id="KW-0812">Transmembrane</keyword>
<comment type="catalytic activity">
    <reaction evidence="18">
        <text>a ubiquinone + NADH + 5 H(+)(in) = a ubiquinol + NAD(+) + 4 H(+)(out)</text>
        <dbReference type="Rhea" id="RHEA:29091"/>
        <dbReference type="Rhea" id="RHEA-COMP:9565"/>
        <dbReference type="Rhea" id="RHEA-COMP:9566"/>
        <dbReference type="ChEBI" id="CHEBI:15378"/>
        <dbReference type="ChEBI" id="CHEBI:16389"/>
        <dbReference type="ChEBI" id="CHEBI:17976"/>
        <dbReference type="ChEBI" id="CHEBI:57540"/>
        <dbReference type="ChEBI" id="CHEBI:57945"/>
        <dbReference type="EC" id="7.1.1.2"/>
    </reaction>
</comment>
<keyword evidence="7" id="KW-0679">Respiratory chain</keyword>
<evidence type="ECO:0000256" key="17">
    <source>
        <dbReference type="ARBA" id="ARBA00031028"/>
    </source>
</evidence>
<evidence type="ECO:0000259" key="20">
    <source>
        <dbReference type="Pfam" id="PF00361"/>
    </source>
</evidence>
<evidence type="ECO:0000256" key="10">
    <source>
        <dbReference type="ARBA" id="ARBA00022967"/>
    </source>
</evidence>
<reference evidence="21" key="1">
    <citation type="submission" date="2018-01" db="EMBL/GenBank/DDBJ databases">
        <authorList>
            <person name="Dai R.H."/>
            <person name="Wang J.J."/>
        </authorList>
    </citation>
    <scope>NUCLEOTIDE SEQUENCE</scope>
</reference>
<evidence type="ECO:0000256" key="15">
    <source>
        <dbReference type="ARBA" id="ARBA00023128"/>
    </source>
</evidence>
<dbReference type="InterPro" id="IPR001750">
    <property type="entry name" value="ND/Mrp_TM"/>
</dbReference>
<protein>
    <recommendedName>
        <fullName evidence="5">NADH-ubiquinone oxidoreductase chain 2</fullName>
        <ecNumber evidence="4">7.1.1.2</ecNumber>
    </recommendedName>
    <alternativeName>
        <fullName evidence="17">NADH dehydrogenase subunit 2</fullName>
    </alternativeName>
</protein>
<evidence type="ECO:0000256" key="11">
    <source>
        <dbReference type="ARBA" id="ARBA00022982"/>
    </source>
</evidence>
<evidence type="ECO:0000256" key="5">
    <source>
        <dbReference type="ARBA" id="ARBA00021008"/>
    </source>
</evidence>
<evidence type="ECO:0000256" key="18">
    <source>
        <dbReference type="ARBA" id="ARBA00049551"/>
    </source>
</evidence>
<name>A0A6B9ISP2_9HEMI</name>
<evidence type="ECO:0000256" key="12">
    <source>
        <dbReference type="ARBA" id="ARBA00022989"/>
    </source>
</evidence>
<feature type="transmembrane region" description="Helical" evidence="19">
    <location>
        <begin position="5"/>
        <end position="22"/>
    </location>
</feature>
<feature type="transmembrane region" description="Helical" evidence="19">
    <location>
        <begin position="223"/>
        <end position="245"/>
    </location>
</feature>
<evidence type="ECO:0000256" key="3">
    <source>
        <dbReference type="ARBA" id="ARBA00007012"/>
    </source>
</evidence>
<comment type="subcellular location">
    <subcellularLocation>
        <location evidence="2">Mitochondrion inner membrane</location>
        <topology evidence="2">Multi-pass membrane protein</topology>
    </subcellularLocation>
</comment>
<keyword evidence="11" id="KW-0249">Electron transport</keyword>